<organism evidence="8 11">
    <name type="scientific">Helicobacter ailurogastricus</name>
    <dbReference type="NCBI Taxonomy" id="1578720"/>
    <lineage>
        <taxon>Bacteria</taxon>
        <taxon>Pseudomonadati</taxon>
        <taxon>Campylobacterota</taxon>
        <taxon>Epsilonproteobacteria</taxon>
        <taxon>Campylobacterales</taxon>
        <taxon>Helicobacteraceae</taxon>
        <taxon>Helicobacter</taxon>
    </lineage>
</organism>
<comment type="function">
    <text evidence="6">Catalyzes the conversion of (8S)-3',8-cyclo-7,8-dihydroguanosine 5'-triphosphate to cyclic pyranopterin monophosphate (cPMP).</text>
</comment>
<dbReference type="OrthoDB" id="9794429at2"/>
<dbReference type="Proteomes" id="UP000038622">
    <property type="component" value="Unassembled WGS sequence"/>
</dbReference>
<dbReference type="Pfam" id="PF01967">
    <property type="entry name" value="MoaC"/>
    <property type="match status" value="1"/>
</dbReference>
<accession>A0A0K2X570</accession>
<dbReference type="EC" id="4.6.1.17" evidence="3"/>
<evidence type="ECO:0000256" key="2">
    <source>
        <dbReference type="ARBA" id="ARBA00005046"/>
    </source>
</evidence>
<dbReference type="EMBL" id="CDML01000032">
    <property type="protein sequence ID" value="CRF41146.1"/>
    <property type="molecule type" value="Genomic_DNA"/>
</dbReference>
<evidence type="ECO:0000313" key="11">
    <source>
        <dbReference type="Proteomes" id="UP000038622"/>
    </source>
</evidence>
<dbReference type="Proteomes" id="UP000045175">
    <property type="component" value="Unassembled WGS sequence"/>
</dbReference>
<dbReference type="SUPFAM" id="SSF55040">
    <property type="entry name" value="Molybdenum cofactor biosynthesis protein C, MoaC"/>
    <property type="match status" value="1"/>
</dbReference>
<evidence type="ECO:0000256" key="3">
    <source>
        <dbReference type="ARBA" id="ARBA00012575"/>
    </source>
</evidence>
<dbReference type="EMBL" id="CDMH01000018">
    <property type="protein sequence ID" value="CRF42230.1"/>
    <property type="molecule type" value="Genomic_DNA"/>
</dbReference>
<reference evidence="12 13" key="2">
    <citation type="submission" date="2014-12" db="EMBL/GenBank/DDBJ databases">
        <authorList>
            <person name="Jaenicke S."/>
        </authorList>
    </citation>
    <scope>NUCLEOTIDE SEQUENCE [LARGE SCALE GENOMIC DNA]</scope>
</reference>
<dbReference type="InterPro" id="IPR002820">
    <property type="entry name" value="Mopterin_CF_biosynth-C_dom"/>
</dbReference>
<evidence type="ECO:0000256" key="5">
    <source>
        <dbReference type="ARBA" id="ARBA00023239"/>
    </source>
</evidence>
<evidence type="ECO:0000256" key="4">
    <source>
        <dbReference type="ARBA" id="ARBA00023150"/>
    </source>
</evidence>
<reference evidence="11" key="3">
    <citation type="submission" date="2014-12" db="EMBL/GenBank/DDBJ databases">
        <authorList>
            <person name="Smet A."/>
        </authorList>
    </citation>
    <scope>NUCLEOTIDE SEQUENCE [LARGE SCALE GENOMIC DNA]</scope>
</reference>
<dbReference type="Proteomes" id="UP000041394">
    <property type="component" value="Unassembled WGS sequence"/>
</dbReference>
<evidence type="ECO:0000259" key="7">
    <source>
        <dbReference type="Pfam" id="PF01967"/>
    </source>
</evidence>
<keyword evidence="11" id="KW-1185">Reference proteome</keyword>
<dbReference type="InterPro" id="IPR036522">
    <property type="entry name" value="MoaC_sf"/>
</dbReference>
<dbReference type="PANTHER" id="PTHR22960">
    <property type="entry name" value="MOLYBDOPTERIN COFACTOR SYNTHESIS PROTEIN A"/>
    <property type="match status" value="1"/>
</dbReference>
<dbReference type="PANTHER" id="PTHR22960:SF0">
    <property type="entry name" value="MOLYBDENUM COFACTOR BIOSYNTHESIS PROTEIN 1"/>
    <property type="match status" value="1"/>
</dbReference>
<sequence>MLSHLDRHQNPTMVDVGAKAHTERKAVASGQISMGAQAYRAVVEQKIAKGPVLQTAIIAAIMGAKQTSSLIPLCHPLSLSSVQVEVQELEELCAFKLRVSVTHTGQTGVEMEALTGVSVGLLTIYDMAKAVDKSMVISGICLEFKSGGKSGDYKRP</sequence>
<dbReference type="STRING" id="1578720.HAL011_09300"/>
<dbReference type="EMBL" id="CDMN01000004">
    <property type="protein sequence ID" value="CRF43578.1"/>
    <property type="molecule type" value="Genomic_DNA"/>
</dbReference>
<evidence type="ECO:0000313" key="13">
    <source>
        <dbReference type="Proteomes" id="UP000045175"/>
    </source>
</evidence>
<dbReference type="Gene3D" id="3.30.70.640">
    <property type="entry name" value="Molybdopterin cofactor biosynthesis C (MoaC) domain"/>
    <property type="match status" value="1"/>
</dbReference>
<feature type="domain" description="Molybdopterin cofactor biosynthesis C (MoaC)" evidence="7">
    <location>
        <begin position="13"/>
        <end position="148"/>
    </location>
</feature>
<dbReference type="InterPro" id="IPR023045">
    <property type="entry name" value="MoaC"/>
</dbReference>
<reference evidence="8" key="1">
    <citation type="submission" date="2014-12" db="EMBL/GenBank/DDBJ databases">
        <title>Whole genome sequences of four Staphylococcus schleiferi canine isolates.</title>
        <authorList>
            <person name="Misic A.M."/>
            <person name="Cain C."/>
            <person name="Morris D.O."/>
            <person name="Rankin S."/>
            <person name="Beiting D."/>
        </authorList>
    </citation>
    <scope>NUCLEOTIDE SEQUENCE</scope>
    <source>
        <strain evidence="8">ASB11</strain>
        <strain evidence="9">ASB13</strain>
        <strain evidence="10">ASB9</strain>
    </source>
</reference>
<evidence type="ECO:0000313" key="10">
    <source>
        <dbReference type="EMBL" id="CRF43578.1"/>
    </source>
</evidence>
<dbReference type="InterPro" id="IPR050105">
    <property type="entry name" value="MoCo_biosynth_MoaA/MoaC"/>
</dbReference>
<protein>
    <recommendedName>
        <fullName evidence="3">cyclic pyranopterin monophosphate synthase</fullName>
        <ecNumber evidence="3">4.6.1.17</ecNumber>
    </recommendedName>
</protein>
<dbReference type="GO" id="GO:0061798">
    <property type="term" value="F:GTP 3',8'-cyclase activity"/>
    <property type="evidence" value="ECO:0007669"/>
    <property type="project" value="TreeGrafter"/>
</dbReference>
<dbReference type="AlphaFoldDB" id="A0A0K2X570"/>
<evidence type="ECO:0000313" key="12">
    <source>
        <dbReference type="Proteomes" id="UP000041394"/>
    </source>
</evidence>
<dbReference type="GO" id="GO:0006777">
    <property type="term" value="P:Mo-molybdopterin cofactor biosynthetic process"/>
    <property type="evidence" value="ECO:0007669"/>
    <property type="project" value="UniProtKB-KW"/>
</dbReference>
<proteinExistence type="predicted"/>
<dbReference type="NCBIfam" id="TIGR00581">
    <property type="entry name" value="moaC"/>
    <property type="match status" value="1"/>
</dbReference>
<gene>
    <name evidence="8" type="ORF">HAL011_09300</name>
    <name evidence="9" type="ORF">HAL013_03940</name>
    <name evidence="10" type="ORF">HAL09_01220</name>
</gene>
<dbReference type="GO" id="GO:0061799">
    <property type="term" value="F:cyclic pyranopterin monophosphate synthase activity"/>
    <property type="evidence" value="ECO:0007669"/>
    <property type="project" value="UniProtKB-EC"/>
</dbReference>
<dbReference type="UniPathway" id="UPA00344"/>
<dbReference type="InterPro" id="IPR047594">
    <property type="entry name" value="MoaC_bact/euk"/>
</dbReference>
<evidence type="ECO:0000256" key="6">
    <source>
        <dbReference type="ARBA" id="ARBA00055087"/>
    </source>
</evidence>
<keyword evidence="5" id="KW-0456">Lyase</keyword>
<dbReference type="RefSeq" id="WP_053940890.1">
    <property type="nucleotide sequence ID" value="NZ_CDMH01000018.1"/>
</dbReference>
<name>A0A0K2X570_9HELI</name>
<comment type="pathway">
    <text evidence="2">Cofactor biosynthesis; molybdopterin biosynthesis.</text>
</comment>
<evidence type="ECO:0000256" key="1">
    <source>
        <dbReference type="ARBA" id="ARBA00001637"/>
    </source>
</evidence>
<evidence type="ECO:0000313" key="8">
    <source>
        <dbReference type="EMBL" id="CRF41146.1"/>
    </source>
</evidence>
<dbReference type="NCBIfam" id="NF006870">
    <property type="entry name" value="PRK09364.1"/>
    <property type="match status" value="1"/>
</dbReference>
<comment type="catalytic activity">
    <reaction evidence="1">
        <text>(8S)-3',8-cyclo-7,8-dihydroguanosine 5'-triphosphate = cyclic pyranopterin phosphate + diphosphate</text>
        <dbReference type="Rhea" id="RHEA:49580"/>
        <dbReference type="ChEBI" id="CHEBI:33019"/>
        <dbReference type="ChEBI" id="CHEBI:59648"/>
        <dbReference type="ChEBI" id="CHEBI:131766"/>
        <dbReference type="EC" id="4.6.1.17"/>
    </reaction>
</comment>
<dbReference type="CDD" id="cd01420">
    <property type="entry name" value="MoaC_PE"/>
    <property type="match status" value="1"/>
</dbReference>
<keyword evidence="4" id="KW-0501">Molybdenum cofactor biosynthesis</keyword>
<evidence type="ECO:0000313" key="9">
    <source>
        <dbReference type="EMBL" id="CRF42230.1"/>
    </source>
</evidence>